<protein>
    <submittedName>
        <fullName evidence="5">Uncharacterized protein</fullName>
    </submittedName>
</protein>
<dbReference type="Pfam" id="PF06030">
    <property type="entry name" value="WxLIP_PGBD"/>
    <property type="match status" value="1"/>
</dbReference>
<dbReference type="InterPro" id="IPR021759">
    <property type="entry name" value="WxLIP_HBD"/>
</dbReference>
<comment type="caution">
    <text evidence="5">The sequence shown here is derived from an EMBL/GenBank/DDBJ whole genome shotgun (WGS) entry which is preliminary data.</text>
</comment>
<evidence type="ECO:0000256" key="1">
    <source>
        <dbReference type="SAM" id="Phobius"/>
    </source>
</evidence>
<evidence type="ECO:0000313" key="5">
    <source>
        <dbReference type="EMBL" id="OTP10483.1"/>
    </source>
</evidence>
<evidence type="ECO:0000259" key="3">
    <source>
        <dbReference type="Pfam" id="PF06030"/>
    </source>
</evidence>
<keyword evidence="6" id="KW-1185">Reference proteome</keyword>
<sequence>MKKSKIFFLTILLCVSSWLGISVEAEEKAQSNGGYNIEGVANERQIDPNVSYFYLHELPGATDQLQVKLINQTDSEKILQVKVTNGNTNSNGLIDYTGKLKDHQTLKTPLTSLLKPQEEKVKVPANSEVIATLDLKMPEEEQDGIILGGIVVSDLTEKEKEEAKLSVGNTYSYTLGVVLANKADAAMSVSEGIDLVLERVEAKLVSGKKIVQADILNPNPYILEKSTVEGKIIQENGDKVVQERKAENVRMAPYSAYPFQFDWKKEELKPGNYIFKGKVTSEKKNWEFTQKFTVSEEETQAINKKSVFKIQIPSWLIWSLWLFVMVSIISTLFILFRGGK</sequence>
<dbReference type="AlphaFoldDB" id="A0A242K0K0"/>
<dbReference type="RefSeq" id="WP_086285221.1">
    <property type="nucleotide sequence ID" value="NZ_NGMO01000003.1"/>
</dbReference>
<reference evidence="5 6" key="1">
    <citation type="submission" date="2017-05" db="EMBL/GenBank/DDBJ databases">
        <title>The Genome Sequence of Enterococcus sp. 10A9_DIV0425.</title>
        <authorList>
            <consortium name="The Broad Institute Genomics Platform"/>
            <consortium name="The Broad Institute Genomic Center for Infectious Diseases"/>
            <person name="Earl A."/>
            <person name="Manson A."/>
            <person name="Schwartman J."/>
            <person name="Gilmore M."/>
            <person name="Abouelleil A."/>
            <person name="Cao P."/>
            <person name="Chapman S."/>
            <person name="Cusick C."/>
            <person name="Shea T."/>
            <person name="Young S."/>
            <person name="Neafsey D."/>
            <person name="Nusbaum C."/>
            <person name="Birren B."/>
        </authorList>
    </citation>
    <scope>NUCLEOTIDE SEQUENCE [LARGE SCALE GENOMIC DNA]</scope>
    <source>
        <strain evidence="5 6">10A9_DIV0425</strain>
    </source>
</reference>
<dbReference type="Proteomes" id="UP000194933">
    <property type="component" value="Unassembled WGS sequence"/>
</dbReference>
<accession>A0A242K0K0</accession>
<feature type="transmembrane region" description="Helical" evidence="1">
    <location>
        <begin position="315"/>
        <end position="336"/>
    </location>
</feature>
<feature type="signal peptide" evidence="2">
    <location>
        <begin position="1"/>
        <end position="25"/>
    </location>
</feature>
<feature type="domain" description="WxL Interacting Protein host binding" evidence="4">
    <location>
        <begin position="164"/>
        <end position="304"/>
    </location>
</feature>
<proteinExistence type="predicted"/>
<feature type="domain" description="WxL Interacting Protein peptidoglycan binding" evidence="3">
    <location>
        <begin position="35"/>
        <end position="153"/>
    </location>
</feature>
<keyword evidence="1" id="KW-0472">Membrane</keyword>
<keyword evidence="2" id="KW-0732">Signal</keyword>
<feature type="chain" id="PRO_5039452437" evidence="2">
    <location>
        <begin position="26"/>
        <end position="340"/>
    </location>
</feature>
<evidence type="ECO:0000256" key="2">
    <source>
        <dbReference type="SAM" id="SignalP"/>
    </source>
</evidence>
<organism evidence="5 6">
    <name type="scientific">Candidatus Enterococcus wittei</name>
    <dbReference type="NCBI Taxonomy" id="1987383"/>
    <lineage>
        <taxon>Bacteria</taxon>
        <taxon>Bacillati</taxon>
        <taxon>Bacillota</taxon>
        <taxon>Bacilli</taxon>
        <taxon>Lactobacillales</taxon>
        <taxon>Enterococcaceae</taxon>
        <taxon>Enterococcus</taxon>
    </lineage>
</organism>
<name>A0A242K0K0_9ENTE</name>
<evidence type="ECO:0000313" key="6">
    <source>
        <dbReference type="Proteomes" id="UP000194933"/>
    </source>
</evidence>
<dbReference type="EMBL" id="NGMO01000003">
    <property type="protein sequence ID" value="OTP10483.1"/>
    <property type="molecule type" value="Genomic_DNA"/>
</dbReference>
<keyword evidence="1" id="KW-0812">Transmembrane</keyword>
<dbReference type="InterPro" id="IPR010317">
    <property type="entry name" value="WxLIP_PGBD"/>
</dbReference>
<dbReference type="Pfam" id="PF11797">
    <property type="entry name" value="WxLIP_HBD"/>
    <property type="match status" value="1"/>
</dbReference>
<keyword evidence="1" id="KW-1133">Transmembrane helix</keyword>
<dbReference type="STRING" id="1987383.A5844_002183"/>
<gene>
    <name evidence="5" type="ORF">A5844_002183</name>
</gene>
<evidence type="ECO:0000259" key="4">
    <source>
        <dbReference type="Pfam" id="PF11797"/>
    </source>
</evidence>